<evidence type="ECO:0000256" key="1">
    <source>
        <dbReference type="SAM" id="MobiDB-lite"/>
    </source>
</evidence>
<evidence type="ECO:0000313" key="2">
    <source>
        <dbReference type="EMBL" id="QWL61740.1"/>
    </source>
</evidence>
<reference evidence="2 3" key="1">
    <citation type="journal article" date="2021" name="Front. Microbiol.">
        <title>Prevalence and Genetic Analysis of Chromosomal mcr-3/7 in Aeromonas From U.S. Animal-Derived Samples.</title>
        <authorList>
            <person name="Wang Y."/>
            <person name="Hou N."/>
            <person name="Rasooly R."/>
            <person name="Gu Y."/>
            <person name="He X."/>
        </authorList>
    </citation>
    <scope>NUCLEOTIDE SEQUENCE [LARGE SCALE GENOMIC DNA]</scope>
    <source>
        <strain evidence="2 3">4608</strain>
    </source>
</reference>
<organism evidence="2 3">
    <name type="scientific">Aeromonas jandaei</name>
    <dbReference type="NCBI Taxonomy" id="650"/>
    <lineage>
        <taxon>Bacteria</taxon>
        <taxon>Pseudomonadati</taxon>
        <taxon>Pseudomonadota</taxon>
        <taxon>Gammaproteobacteria</taxon>
        <taxon>Aeromonadales</taxon>
        <taxon>Aeromonadaceae</taxon>
        <taxon>Aeromonas</taxon>
    </lineage>
</organism>
<feature type="region of interest" description="Disordered" evidence="1">
    <location>
        <begin position="183"/>
        <end position="203"/>
    </location>
</feature>
<dbReference type="Pfam" id="PF02413">
    <property type="entry name" value="Caudo_TAP"/>
    <property type="match status" value="1"/>
</dbReference>
<protein>
    <submittedName>
        <fullName evidence="2">Tail fiber assembly protein</fullName>
    </submittedName>
</protein>
<proteinExistence type="predicted"/>
<dbReference type="EMBL" id="CP053881">
    <property type="protein sequence ID" value="QWL61740.1"/>
    <property type="molecule type" value="Genomic_DNA"/>
</dbReference>
<dbReference type="Proteomes" id="UP000679312">
    <property type="component" value="Chromosome"/>
</dbReference>
<gene>
    <name evidence="2" type="ORF">HQ399_05525</name>
</gene>
<sequence length="203" mass="22472">MNNIIYHYDGVTGLSLSSGVADANPLDPDTPLLPAYATPKKPIATGDFECARYLTSSGDVPAHHSDGAWVVQPDWRDAQLWSTEDGREISITEPNVTPGELGATVVPYPGLGYVWRDEQWQADPDLQHQLAEQVAERELASRQAMATADINRIKPAVDGGYAKPEDVELLPKLQRYLYELPDVRTKPGWPESPQWPTEPDKVI</sequence>
<evidence type="ECO:0000313" key="3">
    <source>
        <dbReference type="Proteomes" id="UP000679312"/>
    </source>
</evidence>
<dbReference type="InterPro" id="IPR003458">
    <property type="entry name" value="Phage_T4_Gp38_tail_assem"/>
</dbReference>
<name>A0ABD7EKM1_AERJA</name>
<dbReference type="AlphaFoldDB" id="A0ABD7EKM1"/>
<accession>A0ABD7EKM1</accession>
<dbReference type="RefSeq" id="WP_215803084.1">
    <property type="nucleotide sequence ID" value="NZ_CP053881.1"/>
</dbReference>